<dbReference type="EMBL" id="KZ805407">
    <property type="protein sequence ID" value="PVH98717.1"/>
    <property type="molecule type" value="Genomic_DNA"/>
</dbReference>
<sequence>MQGGSRRRGSNDDLWHSMGGSRWSEERREEPSAYQSTSAQHSPLRGTFAQVPVISTSAADRSPESQRRKNKPASLRSLLSRRSSAEPNDVAHLQPTASHSHYRSSSRDGKLVPEPLFSVRSSPRSMPNSPRGVSTNEMSRAQSASPTYHNQTQYQAYSLNPPTSQFPQRSTSMGTYFDPNSHSYPDVRSSTAAPRTRTQPETEPFNDDNEFHLFAEAMSGLPDNFDAMSPSEAPRLQASLFARGNLNDTIPLPLMDSSAFERWDSSPNEYGSRQQPRERAASRPEYVTREVIPIPSMDDEWDPQRRSREIIAPSSVAVGSNQWTSHRQSSSISMYNSALPGIDSYEQPSSFDTPPLSSVFPPPSVSAFPRRASYDRPPTEPMPSNLVAVNMELERLGVEDEHPPDDELPNYQQSQAEMNERKRVEAAARARELESRWNSSRGYR</sequence>
<organism evidence="2 3">
    <name type="scientific">Periconia macrospinosa</name>
    <dbReference type="NCBI Taxonomy" id="97972"/>
    <lineage>
        <taxon>Eukaryota</taxon>
        <taxon>Fungi</taxon>
        <taxon>Dikarya</taxon>
        <taxon>Ascomycota</taxon>
        <taxon>Pezizomycotina</taxon>
        <taxon>Dothideomycetes</taxon>
        <taxon>Pleosporomycetidae</taxon>
        <taxon>Pleosporales</taxon>
        <taxon>Massarineae</taxon>
        <taxon>Periconiaceae</taxon>
        <taxon>Periconia</taxon>
    </lineage>
</organism>
<proteinExistence type="predicted"/>
<gene>
    <name evidence="2" type="ORF">DM02DRAFT_629990</name>
</gene>
<dbReference type="OrthoDB" id="3795041at2759"/>
<feature type="region of interest" description="Disordered" evidence="1">
    <location>
        <begin position="263"/>
        <end position="284"/>
    </location>
</feature>
<evidence type="ECO:0000313" key="3">
    <source>
        <dbReference type="Proteomes" id="UP000244855"/>
    </source>
</evidence>
<feature type="compositionally biased region" description="Basic and acidic residues" evidence="1">
    <location>
        <begin position="392"/>
        <end position="401"/>
    </location>
</feature>
<evidence type="ECO:0000313" key="2">
    <source>
        <dbReference type="EMBL" id="PVH98717.1"/>
    </source>
</evidence>
<feature type="compositionally biased region" description="Low complexity" evidence="1">
    <location>
        <begin position="354"/>
        <end position="371"/>
    </location>
</feature>
<feature type="region of interest" description="Disordered" evidence="1">
    <location>
        <begin position="1"/>
        <end position="207"/>
    </location>
</feature>
<feature type="compositionally biased region" description="Basic and acidic residues" evidence="1">
    <location>
        <begin position="418"/>
        <end position="435"/>
    </location>
</feature>
<protein>
    <submittedName>
        <fullName evidence="2">Uncharacterized protein</fullName>
    </submittedName>
</protein>
<reference evidence="2 3" key="1">
    <citation type="journal article" date="2018" name="Sci. Rep.">
        <title>Comparative genomics provides insights into the lifestyle and reveals functional heterogeneity of dark septate endophytic fungi.</title>
        <authorList>
            <person name="Knapp D.G."/>
            <person name="Nemeth J.B."/>
            <person name="Barry K."/>
            <person name="Hainaut M."/>
            <person name="Henrissat B."/>
            <person name="Johnson J."/>
            <person name="Kuo A."/>
            <person name="Lim J.H.P."/>
            <person name="Lipzen A."/>
            <person name="Nolan M."/>
            <person name="Ohm R.A."/>
            <person name="Tamas L."/>
            <person name="Grigoriev I.V."/>
            <person name="Spatafora J.W."/>
            <person name="Nagy L.G."/>
            <person name="Kovacs G.M."/>
        </authorList>
    </citation>
    <scope>NUCLEOTIDE SEQUENCE [LARGE SCALE GENOMIC DNA]</scope>
    <source>
        <strain evidence="2 3">DSE2036</strain>
    </source>
</reference>
<feature type="region of interest" description="Disordered" evidence="1">
    <location>
        <begin position="345"/>
        <end position="444"/>
    </location>
</feature>
<evidence type="ECO:0000256" key="1">
    <source>
        <dbReference type="SAM" id="MobiDB-lite"/>
    </source>
</evidence>
<feature type="compositionally biased region" description="Basic and acidic residues" evidence="1">
    <location>
        <begin position="275"/>
        <end position="284"/>
    </location>
</feature>
<keyword evidence="3" id="KW-1185">Reference proteome</keyword>
<name>A0A2V1DKI7_9PLEO</name>
<feature type="compositionally biased region" description="Polar residues" evidence="1">
    <location>
        <begin position="265"/>
        <end position="274"/>
    </location>
</feature>
<feature type="compositionally biased region" description="Polar residues" evidence="1">
    <location>
        <begin position="132"/>
        <end position="201"/>
    </location>
</feature>
<dbReference type="Proteomes" id="UP000244855">
    <property type="component" value="Unassembled WGS sequence"/>
</dbReference>
<feature type="compositionally biased region" description="Low complexity" evidence="1">
    <location>
        <begin position="118"/>
        <end position="131"/>
    </location>
</feature>
<dbReference type="AlphaFoldDB" id="A0A2V1DKI7"/>
<accession>A0A2V1DKI7</accession>